<name>A0A0K1PV95_9BACT</name>
<keyword evidence="2" id="KW-1185">Reference proteome</keyword>
<evidence type="ECO:0000313" key="2">
    <source>
        <dbReference type="Proteomes" id="UP000064967"/>
    </source>
</evidence>
<reference evidence="1 2" key="1">
    <citation type="submission" date="2015-08" db="EMBL/GenBank/DDBJ databases">
        <authorList>
            <person name="Babu N.S."/>
            <person name="Beckwith C.J."/>
            <person name="Beseler K.G."/>
            <person name="Brison A."/>
            <person name="Carone J.V."/>
            <person name="Caskin T.P."/>
            <person name="Diamond M."/>
            <person name="Durham M.E."/>
            <person name="Foxe J.M."/>
            <person name="Go M."/>
            <person name="Henderson B.A."/>
            <person name="Jones I.B."/>
            <person name="McGettigan J.A."/>
            <person name="Micheletti S.J."/>
            <person name="Nasrallah M.E."/>
            <person name="Ortiz D."/>
            <person name="Piller C.R."/>
            <person name="Privatt S.R."/>
            <person name="Schneider S.L."/>
            <person name="Sharp S."/>
            <person name="Smith T.C."/>
            <person name="Stanton J.D."/>
            <person name="Ullery H.E."/>
            <person name="Wilson R.J."/>
            <person name="Serrano M.G."/>
            <person name="Buck G."/>
            <person name="Lee V."/>
            <person name="Wang Y."/>
            <person name="Carvalho R."/>
            <person name="Voegtly L."/>
            <person name="Shi R."/>
            <person name="Duckworth R."/>
            <person name="Johnson A."/>
            <person name="Loviza R."/>
            <person name="Walstead R."/>
            <person name="Shah Z."/>
            <person name="Kiflezghi M."/>
            <person name="Wade K."/>
            <person name="Ball S.L."/>
            <person name="Bradley K.W."/>
            <person name="Asai D.J."/>
            <person name="Bowman C.A."/>
            <person name="Russell D.A."/>
            <person name="Pope W.H."/>
            <person name="Jacobs-Sera D."/>
            <person name="Hendrix R.W."/>
            <person name="Hatfull G.F."/>
        </authorList>
    </citation>
    <scope>NUCLEOTIDE SEQUENCE [LARGE SCALE GENOMIC DNA]</scope>
    <source>
        <strain evidence="1 2">DSM 27648</strain>
    </source>
</reference>
<proteinExistence type="predicted"/>
<accession>A0A0K1PV95</accession>
<gene>
    <name evidence="1" type="ORF">AKJ09_03713</name>
</gene>
<sequence length="165" mass="18569">MTTGRQPNEREGILVTGAMGRIFTAKLAPDAVYFYFEGHIEEEWFESTMTFANDVLRSGAARLYGDGGKWKTYASGYRGAWTTWFTKNRAKLTHTYLVAGSPVIRMGIQVVNLFATNAIHALAKSDELYRIMKKDVPRMREVAAEWPAEIATHIRGTGALYRTIV</sequence>
<dbReference type="KEGG" id="llu:AKJ09_03713"/>
<dbReference type="EMBL" id="CP012333">
    <property type="protein sequence ID" value="AKU97049.1"/>
    <property type="molecule type" value="Genomic_DNA"/>
</dbReference>
<dbReference type="AlphaFoldDB" id="A0A0K1PV95"/>
<protein>
    <submittedName>
        <fullName evidence="1">Uncharacterized protein</fullName>
    </submittedName>
</protein>
<dbReference type="Proteomes" id="UP000064967">
    <property type="component" value="Chromosome"/>
</dbReference>
<organism evidence="1 2">
    <name type="scientific">Labilithrix luteola</name>
    <dbReference type="NCBI Taxonomy" id="1391654"/>
    <lineage>
        <taxon>Bacteria</taxon>
        <taxon>Pseudomonadati</taxon>
        <taxon>Myxococcota</taxon>
        <taxon>Polyangia</taxon>
        <taxon>Polyangiales</taxon>
        <taxon>Labilitrichaceae</taxon>
        <taxon>Labilithrix</taxon>
    </lineage>
</organism>
<dbReference type="RefSeq" id="WP_146648259.1">
    <property type="nucleotide sequence ID" value="NZ_CP012333.1"/>
</dbReference>
<evidence type="ECO:0000313" key="1">
    <source>
        <dbReference type="EMBL" id="AKU97049.1"/>
    </source>
</evidence>